<dbReference type="Gene3D" id="2.10.25.10">
    <property type="entry name" value="Laminin"/>
    <property type="match status" value="1"/>
</dbReference>
<evidence type="ECO:0000256" key="3">
    <source>
        <dbReference type="ARBA" id="ARBA00022989"/>
    </source>
</evidence>
<dbReference type="SMART" id="SM00457">
    <property type="entry name" value="MACPF"/>
    <property type="match status" value="1"/>
</dbReference>
<dbReference type="SUPFAM" id="SSF81324">
    <property type="entry name" value="Voltage-gated potassium channels"/>
    <property type="match status" value="1"/>
</dbReference>
<feature type="coiled-coil region" evidence="5">
    <location>
        <begin position="178"/>
        <end position="334"/>
    </location>
</feature>
<dbReference type="PANTHER" id="PTHR45689">
    <property type="entry name" value="I[[H]] CHANNEL, ISOFORM E"/>
    <property type="match status" value="1"/>
</dbReference>
<accession>A0ABP0QX76</accession>
<evidence type="ECO:0000256" key="1">
    <source>
        <dbReference type="ARBA" id="ARBA00004141"/>
    </source>
</evidence>
<dbReference type="PROSITE" id="PS51412">
    <property type="entry name" value="MACPF_2"/>
    <property type="match status" value="1"/>
</dbReference>
<organism evidence="8 9">
    <name type="scientific">Durusdinium trenchii</name>
    <dbReference type="NCBI Taxonomy" id="1381693"/>
    <lineage>
        <taxon>Eukaryota</taxon>
        <taxon>Sar</taxon>
        <taxon>Alveolata</taxon>
        <taxon>Dinophyceae</taxon>
        <taxon>Suessiales</taxon>
        <taxon>Symbiodiniaceae</taxon>
        <taxon>Durusdinium</taxon>
    </lineage>
</organism>
<dbReference type="EMBL" id="CAXAMN010025084">
    <property type="protein sequence ID" value="CAK9092554.1"/>
    <property type="molecule type" value="Genomic_DNA"/>
</dbReference>
<dbReference type="Proteomes" id="UP001642484">
    <property type="component" value="Unassembled WGS sequence"/>
</dbReference>
<evidence type="ECO:0000256" key="2">
    <source>
        <dbReference type="ARBA" id="ARBA00022692"/>
    </source>
</evidence>
<dbReference type="SUPFAM" id="SSF51294">
    <property type="entry name" value="Hedgehog/intein (Hint) domain"/>
    <property type="match status" value="1"/>
</dbReference>
<name>A0ABP0QX76_9DINO</name>
<comment type="subcellular location">
    <subcellularLocation>
        <location evidence="1">Membrane</location>
        <topology evidence="1">Multi-pass membrane protein</topology>
    </subcellularLocation>
</comment>
<dbReference type="InterPro" id="IPR036844">
    <property type="entry name" value="Hint_dom_sf"/>
</dbReference>
<comment type="caution">
    <text evidence="8">The sequence shown here is derived from an EMBL/GenBank/DDBJ whole genome shotgun (WGS) entry which is preliminary data.</text>
</comment>
<dbReference type="InterPro" id="IPR005821">
    <property type="entry name" value="Ion_trans_dom"/>
</dbReference>
<evidence type="ECO:0000313" key="8">
    <source>
        <dbReference type="EMBL" id="CAK9092554.1"/>
    </source>
</evidence>
<feature type="transmembrane region" description="Helical" evidence="6">
    <location>
        <begin position="767"/>
        <end position="788"/>
    </location>
</feature>
<dbReference type="InterPro" id="IPR051413">
    <property type="entry name" value="K/Na_HCN_channel"/>
</dbReference>
<dbReference type="InterPro" id="IPR020864">
    <property type="entry name" value="MACPF"/>
</dbReference>
<evidence type="ECO:0000259" key="7">
    <source>
        <dbReference type="PROSITE" id="PS51412"/>
    </source>
</evidence>
<keyword evidence="3 6" id="KW-1133">Transmembrane helix</keyword>
<evidence type="ECO:0000256" key="5">
    <source>
        <dbReference type="SAM" id="Coils"/>
    </source>
</evidence>
<feature type="domain" description="MACPF" evidence="7">
    <location>
        <begin position="951"/>
        <end position="1284"/>
    </location>
</feature>
<proteinExistence type="predicted"/>
<dbReference type="Gene3D" id="2.170.16.10">
    <property type="entry name" value="Hedgehog/Intein (Hint) domain"/>
    <property type="match status" value="1"/>
</dbReference>
<dbReference type="Pfam" id="PF01823">
    <property type="entry name" value="MACPF"/>
    <property type="match status" value="1"/>
</dbReference>
<dbReference type="Gene3D" id="1.10.287.70">
    <property type="match status" value="1"/>
</dbReference>
<dbReference type="PANTHER" id="PTHR45689:SF5">
    <property type="entry name" value="I[[H]] CHANNEL, ISOFORM E"/>
    <property type="match status" value="1"/>
</dbReference>
<feature type="transmembrane region" description="Helical" evidence="6">
    <location>
        <begin position="852"/>
        <end position="873"/>
    </location>
</feature>
<feature type="transmembrane region" description="Helical" evidence="6">
    <location>
        <begin position="694"/>
        <end position="714"/>
    </location>
</feature>
<evidence type="ECO:0000256" key="6">
    <source>
        <dbReference type="SAM" id="Phobius"/>
    </source>
</evidence>
<protein>
    <recommendedName>
        <fullName evidence="7">MACPF domain-containing protein</fullName>
    </recommendedName>
</protein>
<evidence type="ECO:0000256" key="4">
    <source>
        <dbReference type="ARBA" id="ARBA00023136"/>
    </source>
</evidence>
<keyword evidence="5" id="KW-0175">Coiled coil</keyword>
<keyword evidence="9" id="KW-1185">Reference proteome</keyword>
<keyword evidence="4 6" id="KW-0472">Membrane</keyword>
<reference evidence="8 9" key="1">
    <citation type="submission" date="2024-02" db="EMBL/GenBank/DDBJ databases">
        <authorList>
            <person name="Chen Y."/>
            <person name="Shah S."/>
            <person name="Dougan E. K."/>
            <person name="Thang M."/>
            <person name="Chan C."/>
        </authorList>
    </citation>
    <scope>NUCLEOTIDE SEQUENCE [LARGE SCALE GENOMIC DNA]</scope>
</reference>
<keyword evidence="2 6" id="KW-0812">Transmembrane</keyword>
<feature type="transmembrane region" description="Helical" evidence="6">
    <location>
        <begin position="726"/>
        <end position="747"/>
    </location>
</feature>
<dbReference type="CDD" id="cd00081">
    <property type="entry name" value="Hint"/>
    <property type="match status" value="1"/>
</dbReference>
<sequence length="1454" mass="163400">MASTEMASRKFIYETAYEEATDSVNKFHLHQMYSKLHHCFPVLASLDEKTGIPQATEVLDKIIGKVKSSNKSIGNARVGELNWAEKSRFQQLSRSIRQAVANWHTIFDSQLWVEFCDHLDSWAKNTVSLYDLSDLLDSLLEEARYVLALEEQRKKEDSWNLQVAETDRKLTAEFDRKLKQMELKILAGNQRSEQLEGELSRMKVQLKGLQDDKLKMTKELQDVKSENEDMTLQAMTVSAELKELKNESLMHTEAHKKLEDQRRKTDEAMDLACHGAEIVERVQVLETTLMKMSAELLELKSNNQVRSMKTESENLQLQRDLLNLKKDLHEVNVKCARTGVNDRVKMKKNDVNEFKSTMHHAKYQMWQIEDKESSDASSDASWVRIQQRVETSMLHSASSGFSIDTSGPRCFMPDALFKAPDGKLLSGADLCKDSQILSADGQTKLEVASPPEQHAARATVLLQAREAKLQVTPDHRVVLGNGHLVSAADLKVGDEVMVGDHIPTKLTSVEFVPGPVTVLKIAFEPDVPVAVFQPPACIHSHGHKLQEIRRAGKHCRRKGRKAATVKDGIHGYSDVRTQTLRTGLPKDGLGRVSCQRLVRKLLKGPDQMPHIGWCYGKGFGAAKRPQDIDQKALSLHADWVTAATTGQGRRPAMPVNQTEDGGRMRRHSKRGAAMAIQQGSDCLCVLPPQSNVRLVMSIVGLLAITWDVVFIPVQAFESVSPTFQEVLQVATILVFGYWILDFVLQFFSAPDNTNNAMDLRLKNVALLYARSGWMFLDLLLLGLDIGLFSAEIHIRNRTTTTGLNSVRLIRVLRLLRFFRLLRLSRVQKTLVSILTRFTSVYFWMAMQMMKGIVIILVINHYVTIGWLVLGVYYPGHTWLEEFQLADKGFSEQYVYSFHWAIAQSLGCDLRLGGPCLVERPSRVHGLLSLLLVMGPGSKRRRDLSRGMMSAPVSMCFGALVLSFVIFLQGCNHPSKPESTVAKYIGAQCNVLTGDSCNPVQLPLYAGEDYNPLGLFNVTDEEVKTDYIEHRDEGTRVTFSQSVSDISTRDAWDFGLSGPLPQLGRIFSAGAKYRSLAQQMSAHSSSNYYAESSSRYIVYTKHLSQDAGARLAESFRNAVKKLPEKPRSEEDFTQWFLFFETYGTHYVKSVAYGGEMRLSVFFKSDVEKDENVKKSNWEFYLRALWKRLAGIKVSFGHEHSQQEFDSFSQYTFQQKFYAIGGDASSHNYTQWLASVKKSPAPIKTELKSIADFLPTSIELLKILNRYFETCPNSELGVCNGYGQCNFQERICECNADTAYQEEDGNCYPKCQNNCSGHGQCVKGICQCDFKKEYNMGFWSPPGKGACSEPCGQKVYDVGTNSALCCPSQPGCLFMAVQDEAPDCFCQKMIPLDHVQGHGEIHDFFVAPTTYSCMTNAQLCWGITCPVYRKVTCSHGSGVACPNTPMNEAYSSQVII</sequence>
<gene>
    <name evidence="8" type="ORF">CCMP2556_LOCUS44310</name>
</gene>
<evidence type="ECO:0000313" key="9">
    <source>
        <dbReference type="Proteomes" id="UP001642484"/>
    </source>
</evidence>
<dbReference type="Pfam" id="PF00520">
    <property type="entry name" value="Ion_trans"/>
    <property type="match status" value="1"/>
</dbReference>